<keyword evidence="18" id="KW-1133">Transmembrane helix</keyword>
<evidence type="ECO:0000256" key="13">
    <source>
        <dbReference type="ARBA" id="ARBA00023315"/>
    </source>
</evidence>
<evidence type="ECO:0000256" key="8">
    <source>
        <dbReference type="ARBA" id="ARBA00022723"/>
    </source>
</evidence>
<dbReference type="GO" id="GO:0005576">
    <property type="term" value="C:extracellular region"/>
    <property type="evidence" value="ECO:0007669"/>
    <property type="project" value="UniProtKB-SubCell"/>
</dbReference>
<evidence type="ECO:0000256" key="10">
    <source>
        <dbReference type="ARBA" id="ARBA00022833"/>
    </source>
</evidence>
<keyword evidence="7" id="KW-0808">Transferase</keyword>
<keyword evidence="10" id="KW-0862">Zinc</keyword>
<feature type="region of interest" description="Disordered" evidence="17">
    <location>
        <begin position="1"/>
        <end position="52"/>
    </location>
</feature>
<evidence type="ECO:0000256" key="1">
    <source>
        <dbReference type="ARBA" id="ARBA00000001"/>
    </source>
</evidence>
<proteinExistence type="inferred from homology"/>
<keyword evidence="18" id="KW-0812">Transmembrane</keyword>
<dbReference type="Proteomes" id="UP000472272">
    <property type="component" value="Chromosome 8"/>
</dbReference>
<dbReference type="InterPro" id="IPR040234">
    <property type="entry name" value="QC/QCL"/>
</dbReference>
<accession>A0A670J2Z0</accession>
<comment type="function">
    <text evidence="14">Responsible for the biosynthesis of pyroglutamyl peptides. Has a bias against acidic and tryptophan residues adjacent to the N-terminal glutaminyl residue and a lack of importance of chain length after the second residue. Also catalyzes N-terminal pyroglutamate formation.</text>
</comment>
<evidence type="ECO:0000259" key="19">
    <source>
        <dbReference type="Pfam" id="PF04389"/>
    </source>
</evidence>
<keyword evidence="13" id="KW-0012">Acyltransferase</keyword>
<protein>
    <recommendedName>
        <fullName evidence="5">Glutaminyl-peptide cyclotransferase</fullName>
        <ecNumber evidence="4">2.3.2.5</ecNumber>
    </recommendedName>
    <alternativeName>
        <fullName evidence="15">Glutaminyl cyclase</fullName>
    </alternativeName>
    <alternativeName>
        <fullName evidence="16">Glutaminyl-tRNA cyclotransferase</fullName>
    </alternativeName>
</protein>
<evidence type="ECO:0000256" key="9">
    <source>
        <dbReference type="ARBA" id="ARBA00022729"/>
    </source>
</evidence>
<dbReference type="GeneTree" id="ENSGT00390000003107"/>
<dbReference type="PANTHER" id="PTHR12283:SF3">
    <property type="entry name" value="GLUTAMINYL-PEPTIDE CYCLOTRANSFERASE-LIKE PROTEIN"/>
    <property type="match status" value="1"/>
</dbReference>
<feature type="compositionally biased region" description="Basic and acidic residues" evidence="17">
    <location>
        <begin position="11"/>
        <end position="23"/>
    </location>
</feature>
<reference evidence="20 21" key="1">
    <citation type="journal article" date="2019" name="Proc. Natl. Acad. Sci. U.S.A.">
        <title>Regulatory changes in pterin and carotenoid genes underlie balanced color polymorphisms in the wall lizard.</title>
        <authorList>
            <person name="Andrade P."/>
            <person name="Pinho C."/>
            <person name="Perez I de Lanuza G."/>
            <person name="Afonso S."/>
            <person name="Brejcha J."/>
            <person name="Rubin C.J."/>
            <person name="Wallerman O."/>
            <person name="Pereira P."/>
            <person name="Sabatino S.J."/>
            <person name="Bellati A."/>
            <person name="Pellitteri-Rosa D."/>
            <person name="Bosakova Z."/>
            <person name="Bunikis I."/>
            <person name="Carretero M.A."/>
            <person name="Feiner N."/>
            <person name="Marsik P."/>
            <person name="Pauperio F."/>
            <person name="Salvi D."/>
            <person name="Soler L."/>
            <person name="While G.M."/>
            <person name="Uller T."/>
            <person name="Font E."/>
            <person name="Andersson L."/>
            <person name="Carneiro M."/>
        </authorList>
    </citation>
    <scope>NUCLEOTIDE SEQUENCE</scope>
</reference>
<keyword evidence="9" id="KW-0732">Signal</keyword>
<evidence type="ECO:0000313" key="20">
    <source>
        <dbReference type="Ensembl" id="ENSPMRP00000018858.1"/>
    </source>
</evidence>
<reference evidence="20" key="2">
    <citation type="submission" date="2025-08" db="UniProtKB">
        <authorList>
            <consortium name="Ensembl"/>
        </authorList>
    </citation>
    <scope>IDENTIFICATION</scope>
</reference>
<evidence type="ECO:0000256" key="3">
    <source>
        <dbReference type="ARBA" id="ARBA00006014"/>
    </source>
</evidence>
<evidence type="ECO:0000256" key="4">
    <source>
        <dbReference type="ARBA" id="ARBA00012012"/>
    </source>
</evidence>
<keyword evidence="8" id="KW-0479">Metal-binding</keyword>
<name>A0A670J2Z0_PODMU</name>
<feature type="domain" description="Peptidase M28" evidence="19">
    <location>
        <begin position="193"/>
        <end position="412"/>
    </location>
</feature>
<dbReference type="FunFam" id="3.40.630.10:FF:000029">
    <property type="entry name" value="Glutaminyl-peptide cyclotransferase"/>
    <property type="match status" value="1"/>
</dbReference>
<comment type="subcellular location">
    <subcellularLocation>
        <location evidence="2">Secreted</location>
    </subcellularLocation>
</comment>
<evidence type="ECO:0000256" key="15">
    <source>
        <dbReference type="ARBA" id="ARBA00033159"/>
    </source>
</evidence>
<feature type="transmembrane region" description="Helical" evidence="18">
    <location>
        <begin position="68"/>
        <end position="88"/>
    </location>
</feature>
<keyword evidence="12" id="KW-0325">Glycoprotein</keyword>
<comment type="catalytic activity">
    <reaction evidence="1">
        <text>N-terminal L-glutaminyl-[peptide] = N-terminal 5-oxo-L-prolyl-[peptide] + NH4(+)</text>
        <dbReference type="Rhea" id="RHEA:23652"/>
        <dbReference type="Rhea" id="RHEA-COMP:11736"/>
        <dbReference type="Rhea" id="RHEA-COMP:11846"/>
        <dbReference type="ChEBI" id="CHEBI:28938"/>
        <dbReference type="ChEBI" id="CHEBI:64722"/>
        <dbReference type="ChEBI" id="CHEBI:87215"/>
        <dbReference type="EC" id="2.3.2.5"/>
    </reaction>
</comment>
<evidence type="ECO:0000256" key="6">
    <source>
        <dbReference type="ARBA" id="ARBA00022525"/>
    </source>
</evidence>
<feature type="compositionally biased region" description="Polar residues" evidence="17">
    <location>
        <begin position="451"/>
        <end position="468"/>
    </location>
</feature>
<evidence type="ECO:0000256" key="18">
    <source>
        <dbReference type="SAM" id="Phobius"/>
    </source>
</evidence>
<keyword evidence="18" id="KW-0472">Membrane</keyword>
<keyword evidence="11" id="KW-1015">Disulfide bond</keyword>
<reference evidence="20" key="3">
    <citation type="submission" date="2025-09" db="UniProtKB">
        <authorList>
            <consortium name="Ensembl"/>
        </authorList>
    </citation>
    <scope>IDENTIFICATION</scope>
</reference>
<feature type="compositionally biased region" description="Gly residues" evidence="17">
    <location>
        <begin position="40"/>
        <end position="51"/>
    </location>
</feature>
<dbReference type="Ensembl" id="ENSPMRT00000020032.1">
    <property type="protein sequence ID" value="ENSPMRP00000018858.1"/>
    <property type="gene ID" value="ENSPMRG00000012336.1"/>
</dbReference>
<evidence type="ECO:0000256" key="14">
    <source>
        <dbReference type="ARBA" id="ARBA00025473"/>
    </source>
</evidence>
<dbReference type="EC" id="2.3.2.5" evidence="4"/>
<evidence type="ECO:0000256" key="7">
    <source>
        <dbReference type="ARBA" id="ARBA00022679"/>
    </source>
</evidence>
<comment type="similarity">
    <text evidence="3">Belongs to the glutaminyl-peptide cyclotransferase family.</text>
</comment>
<evidence type="ECO:0000256" key="17">
    <source>
        <dbReference type="SAM" id="MobiDB-lite"/>
    </source>
</evidence>
<organism evidence="20 21">
    <name type="scientific">Podarcis muralis</name>
    <name type="common">Wall lizard</name>
    <name type="synonym">Lacerta muralis</name>
    <dbReference type="NCBI Taxonomy" id="64176"/>
    <lineage>
        <taxon>Eukaryota</taxon>
        <taxon>Metazoa</taxon>
        <taxon>Chordata</taxon>
        <taxon>Craniata</taxon>
        <taxon>Vertebrata</taxon>
        <taxon>Euteleostomi</taxon>
        <taxon>Lepidosauria</taxon>
        <taxon>Squamata</taxon>
        <taxon>Bifurcata</taxon>
        <taxon>Unidentata</taxon>
        <taxon>Episquamata</taxon>
        <taxon>Laterata</taxon>
        <taxon>Lacertibaenia</taxon>
        <taxon>Lacertidae</taxon>
        <taxon>Podarcis</taxon>
    </lineage>
</organism>
<dbReference type="GO" id="GO:0016603">
    <property type="term" value="F:glutaminyl-peptide cyclotransferase activity"/>
    <property type="evidence" value="ECO:0007669"/>
    <property type="project" value="UniProtKB-EC"/>
</dbReference>
<keyword evidence="21" id="KW-1185">Reference proteome</keyword>
<feature type="region of interest" description="Disordered" evidence="17">
    <location>
        <begin position="451"/>
        <end position="483"/>
    </location>
</feature>
<dbReference type="CDD" id="cd03880">
    <property type="entry name" value="M28_QC_like"/>
    <property type="match status" value="1"/>
</dbReference>
<evidence type="ECO:0000256" key="2">
    <source>
        <dbReference type="ARBA" id="ARBA00004613"/>
    </source>
</evidence>
<dbReference type="InterPro" id="IPR037457">
    <property type="entry name" value="M28_QC"/>
</dbReference>
<evidence type="ECO:0000313" key="21">
    <source>
        <dbReference type="Proteomes" id="UP000472272"/>
    </source>
</evidence>
<evidence type="ECO:0000256" key="16">
    <source>
        <dbReference type="ARBA" id="ARBA00042699"/>
    </source>
</evidence>
<dbReference type="SUPFAM" id="SSF53187">
    <property type="entry name" value="Zn-dependent exopeptidases"/>
    <property type="match status" value="1"/>
</dbReference>
<dbReference type="AlphaFoldDB" id="A0A670J2Z0"/>
<gene>
    <name evidence="20" type="primary">QPCTL</name>
</gene>
<dbReference type="Pfam" id="PF04389">
    <property type="entry name" value="Peptidase_M28"/>
    <property type="match status" value="1"/>
</dbReference>
<sequence>MPGAASPHWPSPERGRGRQEPRVPSRSGGAMRKGPRRGRAGMGVPQGGLEPGGFAAARKRSLGSSRRLWLAGLLALAAGSLAGLYLLWQVGEDPAVQPREAPQEELIPGAQLKHKPQNLTSGQLKDLASQVQLQRLWRSYLQPILIERYSGSPGNEKVRQFIVEKLRELGASWHIEVDAFKDRAPHGVVGFANVVATLDPEATWRLVFACHYDSKYFPHDKHGRAFLGATDSAVPCAILMELVTALDEELKKSKERGSKVTLQLLFFDGEEAFQEWTDQDSLYGARHLADRMAKAPHRLGLSQLQAISLFVLLDLLGARQPTIQNHFRNTALWFERLVGLEKRLHRLGLLESHAKEQLYFQQRSYYDPVEDDHAPFLRRGVPVLHLITTPFPAVWHTFEDTEENLHPPTVLNLWDCSAVDARVANIHAGGTSATRMCRDLALLSMRKARFSTSAQVPKPGSNRSSTSGFGAVRNPKSHNPKRL</sequence>
<evidence type="ECO:0000256" key="11">
    <source>
        <dbReference type="ARBA" id="ARBA00023157"/>
    </source>
</evidence>
<dbReference type="InterPro" id="IPR007484">
    <property type="entry name" value="Peptidase_M28"/>
</dbReference>
<dbReference type="GO" id="GO:0008270">
    <property type="term" value="F:zinc ion binding"/>
    <property type="evidence" value="ECO:0007669"/>
    <property type="project" value="Ensembl"/>
</dbReference>
<dbReference type="Gene3D" id="3.40.630.10">
    <property type="entry name" value="Zn peptidases"/>
    <property type="match status" value="1"/>
</dbReference>
<dbReference type="PANTHER" id="PTHR12283">
    <property type="entry name" value="GLUTAMINYL-PEPTIDE CYCLOTRANSFERASE"/>
    <property type="match status" value="1"/>
</dbReference>
<evidence type="ECO:0000256" key="12">
    <source>
        <dbReference type="ARBA" id="ARBA00023180"/>
    </source>
</evidence>
<keyword evidence="6" id="KW-0964">Secreted</keyword>
<evidence type="ECO:0000256" key="5">
    <source>
        <dbReference type="ARBA" id="ARBA00016861"/>
    </source>
</evidence>
<dbReference type="GO" id="GO:0005794">
    <property type="term" value="C:Golgi apparatus"/>
    <property type="evidence" value="ECO:0007669"/>
    <property type="project" value="Ensembl"/>
</dbReference>